<dbReference type="Proteomes" id="UP001558613">
    <property type="component" value="Unassembled WGS sequence"/>
</dbReference>
<name>A0ABR3LG65_9TELE</name>
<dbReference type="InterPro" id="IPR036397">
    <property type="entry name" value="RNaseH_sf"/>
</dbReference>
<dbReference type="PANTHER" id="PTHR37984:SF5">
    <property type="entry name" value="PROTEIN NYNRIN-LIKE"/>
    <property type="match status" value="1"/>
</dbReference>
<evidence type="ECO:0000313" key="2">
    <source>
        <dbReference type="EMBL" id="KAL1251056.1"/>
    </source>
</evidence>
<feature type="region of interest" description="Disordered" evidence="1">
    <location>
        <begin position="1"/>
        <end position="22"/>
    </location>
</feature>
<dbReference type="EMBL" id="JAYMGO010000022">
    <property type="protein sequence ID" value="KAL1251056.1"/>
    <property type="molecule type" value="Genomic_DNA"/>
</dbReference>
<keyword evidence="3" id="KW-1185">Reference proteome</keyword>
<dbReference type="InterPro" id="IPR012337">
    <property type="entry name" value="RNaseH-like_sf"/>
</dbReference>
<evidence type="ECO:0000256" key="1">
    <source>
        <dbReference type="SAM" id="MobiDB-lite"/>
    </source>
</evidence>
<reference evidence="2 3" key="1">
    <citation type="submission" date="2023-09" db="EMBL/GenBank/DDBJ databases">
        <authorList>
            <person name="Wang M."/>
        </authorList>
    </citation>
    <scope>NUCLEOTIDE SEQUENCE [LARGE SCALE GENOMIC DNA]</scope>
    <source>
        <strain evidence="2">GT-2023</strain>
        <tissue evidence="2">Liver</tissue>
    </source>
</reference>
<dbReference type="Gene3D" id="3.30.420.10">
    <property type="entry name" value="Ribonuclease H-like superfamily/Ribonuclease H"/>
    <property type="match status" value="1"/>
</dbReference>
<comment type="caution">
    <text evidence="2">The sequence shown here is derived from an EMBL/GenBank/DDBJ whole genome shotgun (WGS) entry which is preliminary data.</text>
</comment>
<sequence length="77" mass="8470">MAGQLSSKTGAPAPPPLQPVDWPTKPWEHLQMDICGELASVPHHQWFLVVVYDLHSKWPEVVPIGSVTASAVVDFLE</sequence>
<evidence type="ECO:0008006" key="4">
    <source>
        <dbReference type="Google" id="ProtNLM"/>
    </source>
</evidence>
<dbReference type="SUPFAM" id="SSF53098">
    <property type="entry name" value="Ribonuclease H-like"/>
    <property type="match status" value="1"/>
</dbReference>
<organism evidence="2 3">
    <name type="scientific">Cirrhinus molitorella</name>
    <name type="common">mud carp</name>
    <dbReference type="NCBI Taxonomy" id="172907"/>
    <lineage>
        <taxon>Eukaryota</taxon>
        <taxon>Metazoa</taxon>
        <taxon>Chordata</taxon>
        <taxon>Craniata</taxon>
        <taxon>Vertebrata</taxon>
        <taxon>Euteleostomi</taxon>
        <taxon>Actinopterygii</taxon>
        <taxon>Neopterygii</taxon>
        <taxon>Teleostei</taxon>
        <taxon>Ostariophysi</taxon>
        <taxon>Cypriniformes</taxon>
        <taxon>Cyprinidae</taxon>
        <taxon>Labeoninae</taxon>
        <taxon>Labeonini</taxon>
        <taxon>Cirrhinus</taxon>
    </lineage>
</organism>
<evidence type="ECO:0000313" key="3">
    <source>
        <dbReference type="Proteomes" id="UP001558613"/>
    </source>
</evidence>
<gene>
    <name evidence="2" type="ORF">QQF64_018852</name>
</gene>
<dbReference type="InterPro" id="IPR050951">
    <property type="entry name" value="Retrovirus_Pol_polyprotein"/>
</dbReference>
<dbReference type="PANTHER" id="PTHR37984">
    <property type="entry name" value="PROTEIN CBG26694"/>
    <property type="match status" value="1"/>
</dbReference>
<protein>
    <recommendedName>
        <fullName evidence="4">Integrase catalytic domain-containing protein</fullName>
    </recommendedName>
</protein>
<proteinExistence type="predicted"/>
<accession>A0ABR3LG65</accession>